<evidence type="ECO:0000256" key="3">
    <source>
        <dbReference type="ARBA" id="ARBA00022490"/>
    </source>
</evidence>
<evidence type="ECO:0000256" key="2">
    <source>
        <dbReference type="ARBA" id="ARBA00005771"/>
    </source>
</evidence>
<keyword evidence="4 6" id="KW-0808">Transferase</keyword>
<evidence type="ECO:0000256" key="6">
    <source>
        <dbReference type="RuleBase" id="RU361155"/>
    </source>
</evidence>
<accession>A0A9D3S442</accession>
<evidence type="ECO:0000256" key="1">
    <source>
        <dbReference type="ARBA" id="ARBA00004496"/>
    </source>
</evidence>
<proteinExistence type="inferred from homology"/>
<organism evidence="8 9">
    <name type="scientific">Anguilla anguilla</name>
    <name type="common">European freshwater eel</name>
    <name type="synonym">Muraena anguilla</name>
    <dbReference type="NCBI Taxonomy" id="7936"/>
    <lineage>
        <taxon>Eukaryota</taxon>
        <taxon>Metazoa</taxon>
        <taxon>Chordata</taxon>
        <taxon>Craniata</taxon>
        <taxon>Vertebrata</taxon>
        <taxon>Euteleostomi</taxon>
        <taxon>Actinopterygii</taxon>
        <taxon>Neopterygii</taxon>
        <taxon>Teleostei</taxon>
        <taxon>Anguilliformes</taxon>
        <taxon>Anguillidae</taxon>
        <taxon>Anguilla</taxon>
    </lineage>
</organism>
<dbReference type="PANTHER" id="PTHR11783">
    <property type="entry name" value="SULFOTRANSFERASE SULT"/>
    <property type="match status" value="1"/>
</dbReference>
<comment type="subcellular location">
    <subcellularLocation>
        <location evidence="1">Cytoplasm</location>
    </subcellularLocation>
</comment>
<evidence type="ECO:0000313" key="8">
    <source>
        <dbReference type="EMBL" id="KAG5854008.1"/>
    </source>
</evidence>
<dbReference type="InterPro" id="IPR000863">
    <property type="entry name" value="Sulfotransferase_dom"/>
</dbReference>
<evidence type="ECO:0000313" key="9">
    <source>
        <dbReference type="Proteomes" id="UP001044222"/>
    </source>
</evidence>
<name>A0A9D3S442_ANGAN</name>
<keyword evidence="5" id="KW-0128">Catecholamine metabolism</keyword>
<dbReference type="Gene3D" id="3.40.50.300">
    <property type="entry name" value="P-loop containing nucleotide triphosphate hydrolases"/>
    <property type="match status" value="1"/>
</dbReference>
<dbReference type="SUPFAM" id="SSF52540">
    <property type="entry name" value="P-loop containing nucleoside triphosphate hydrolases"/>
    <property type="match status" value="1"/>
</dbReference>
<dbReference type="GO" id="GO:0008146">
    <property type="term" value="F:sulfotransferase activity"/>
    <property type="evidence" value="ECO:0007669"/>
    <property type="project" value="InterPro"/>
</dbReference>
<keyword evidence="9" id="KW-1185">Reference proteome</keyword>
<sequence>MAPKDQLTGARLVLRLQTFSHMIGDLVLTEEYIDSLEHFEIRDSDVFLVTYPKSGTVWTQRVVTLLYEDDFPDSVDKRTHERMPWLEYLERGMDYTTRPSPRLFSSHLPENLVPRGLREKKAKVIYVLRNPKDAHVSMFHFMKLRLDNKVKDEALDRFLSGQGPYGSWFDHVKAWYNSRDKYNILFLRYEEMIKDLRSVVVKISEFVGKNLSSVEIDRIVEQVTFKKMKTDPRANYDFASNRFDFKGKLNFLRKGTVGDWKNFLTVAQSERFDRVFQERMKDFPLTFVWDISELQPKL</sequence>
<dbReference type="InterPro" id="IPR027417">
    <property type="entry name" value="P-loop_NTPase"/>
</dbReference>
<evidence type="ECO:0000256" key="5">
    <source>
        <dbReference type="ARBA" id="ARBA00022939"/>
    </source>
</evidence>
<dbReference type="EMBL" id="JAFIRN010000002">
    <property type="protein sequence ID" value="KAG5854008.1"/>
    <property type="molecule type" value="Genomic_DNA"/>
</dbReference>
<reference evidence="8" key="1">
    <citation type="submission" date="2021-01" db="EMBL/GenBank/DDBJ databases">
        <title>A chromosome-scale assembly of European eel, Anguilla anguilla.</title>
        <authorList>
            <person name="Henkel C."/>
            <person name="Jong-Raadsen S.A."/>
            <person name="Dufour S."/>
            <person name="Weltzien F.-A."/>
            <person name="Palstra A.P."/>
            <person name="Pelster B."/>
            <person name="Spaink H.P."/>
            <person name="Van Den Thillart G.E."/>
            <person name="Jansen H."/>
            <person name="Zahm M."/>
            <person name="Klopp C."/>
            <person name="Cedric C."/>
            <person name="Louis A."/>
            <person name="Berthelot C."/>
            <person name="Parey E."/>
            <person name="Roest Crollius H."/>
            <person name="Montfort J."/>
            <person name="Robinson-Rechavi M."/>
            <person name="Bucao C."/>
            <person name="Bouchez O."/>
            <person name="Gislard M."/>
            <person name="Lluch J."/>
            <person name="Milhes M."/>
            <person name="Lampietro C."/>
            <person name="Lopez Roques C."/>
            <person name="Donnadieu C."/>
            <person name="Braasch I."/>
            <person name="Desvignes T."/>
            <person name="Postlethwait J."/>
            <person name="Bobe J."/>
            <person name="Guiguen Y."/>
            <person name="Dirks R."/>
        </authorList>
    </citation>
    <scope>NUCLEOTIDE SEQUENCE</scope>
    <source>
        <strain evidence="8">Tag_6206</strain>
        <tissue evidence="8">Liver</tissue>
    </source>
</reference>
<dbReference type="GO" id="GO:0005737">
    <property type="term" value="C:cytoplasm"/>
    <property type="evidence" value="ECO:0007669"/>
    <property type="project" value="UniProtKB-SubCell"/>
</dbReference>
<gene>
    <name evidence="8" type="ORF">ANANG_G00032940</name>
</gene>
<keyword evidence="3" id="KW-0963">Cytoplasm</keyword>
<feature type="domain" description="Sulfotransferase" evidence="7">
    <location>
        <begin position="43"/>
        <end position="283"/>
    </location>
</feature>
<dbReference type="Proteomes" id="UP001044222">
    <property type="component" value="Unassembled WGS sequence"/>
</dbReference>
<dbReference type="AlphaFoldDB" id="A0A9D3S442"/>
<dbReference type="GO" id="GO:0006805">
    <property type="term" value="P:xenobiotic metabolic process"/>
    <property type="evidence" value="ECO:0007669"/>
    <property type="project" value="UniProtKB-ARBA"/>
</dbReference>
<evidence type="ECO:0000259" key="7">
    <source>
        <dbReference type="Pfam" id="PF00685"/>
    </source>
</evidence>
<comment type="similarity">
    <text evidence="2 6">Belongs to the sulfotransferase 1 family.</text>
</comment>
<dbReference type="FunFam" id="3.40.50.300:FF:000433">
    <property type="entry name" value="Estrogen sulfotransferase"/>
    <property type="match status" value="1"/>
</dbReference>
<dbReference type="EC" id="2.8.2.-" evidence="6"/>
<dbReference type="GO" id="GO:0006584">
    <property type="term" value="P:catecholamine metabolic process"/>
    <property type="evidence" value="ECO:0007669"/>
    <property type="project" value="UniProtKB-KW"/>
</dbReference>
<dbReference type="Pfam" id="PF00685">
    <property type="entry name" value="Sulfotransfer_1"/>
    <property type="match status" value="1"/>
</dbReference>
<evidence type="ECO:0000256" key="4">
    <source>
        <dbReference type="ARBA" id="ARBA00022679"/>
    </source>
</evidence>
<protein>
    <recommendedName>
        <fullName evidence="6">Sulfotransferase</fullName>
        <ecNumber evidence="6">2.8.2.-</ecNumber>
    </recommendedName>
</protein>
<comment type="caution">
    <text evidence="8">The sequence shown here is derived from an EMBL/GenBank/DDBJ whole genome shotgun (WGS) entry which is preliminary data.</text>
</comment>